<proteinExistence type="predicted"/>
<dbReference type="EMBL" id="VSSQ01002000">
    <property type="protein sequence ID" value="MPM12624.1"/>
    <property type="molecule type" value="Genomic_DNA"/>
</dbReference>
<evidence type="ECO:0000313" key="1">
    <source>
        <dbReference type="EMBL" id="MPM12624.1"/>
    </source>
</evidence>
<name>A0A644XEN4_9ZZZZ</name>
<organism evidence="1">
    <name type="scientific">bioreactor metagenome</name>
    <dbReference type="NCBI Taxonomy" id="1076179"/>
    <lineage>
        <taxon>unclassified sequences</taxon>
        <taxon>metagenomes</taxon>
        <taxon>ecological metagenomes</taxon>
    </lineage>
</organism>
<accession>A0A644XEN4</accession>
<sequence length="129" mass="13617">MVHQIGSFTKEEILIVILALDDQFNSFLTDLLGNLVQPATEQVIGIGTFLGEITSIMNNLLKIEQEFGGGNLLGIVYLVEAGIGSCMADRTGGNRLDQEGIVVAVLKNFTDLQIVAAGLALGPQSLTAA</sequence>
<gene>
    <name evidence="1" type="ORF">SDC9_58978</name>
</gene>
<protein>
    <submittedName>
        <fullName evidence="1">Uncharacterized protein</fullName>
    </submittedName>
</protein>
<reference evidence="1" key="1">
    <citation type="submission" date="2019-08" db="EMBL/GenBank/DDBJ databases">
        <authorList>
            <person name="Kucharzyk K."/>
            <person name="Murdoch R.W."/>
            <person name="Higgins S."/>
            <person name="Loffler F."/>
        </authorList>
    </citation>
    <scope>NUCLEOTIDE SEQUENCE</scope>
</reference>
<dbReference type="AlphaFoldDB" id="A0A644XEN4"/>
<comment type="caution">
    <text evidence="1">The sequence shown here is derived from an EMBL/GenBank/DDBJ whole genome shotgun (WGS) entry which is preliminary data.</text>
</comment>